<keyword evidence="1" id="KW-1133">Transmembrane helix</keyword>
<accession>A0A9P0MG61</accession>
<evidence type="ECO:0000256" key="1">
    <source>
        <dbReference type="SAM" id="Phobius"/>
    </source>
</evidence>
<feature type="transmembrane region" description="Helical" evidence="1">
    <location>
        <begin position="20"/>
        <end position="39"/>
    </location>
</feature>
<dbReference type="EMBL" id="OV725079">
    <property type="protein sequence ID" value="CAH1397448.1"/>
    <property type="molecule type" value="Genomic_DNA"/>
</dbReference>
<name>A0A9P0MG61_NEZVI</name>
<reference evidence="2" key="1">
    <citation type="submission" date="2022-01" db="EMBL/GenBank/DDBJ databases">
        <authorList>
            <person name="King R."/>
        </authorList>
    </citation>
    <scope>NUCLEOTIDE SEQUENCE</scope>
</reference>
<protein>
    <submittedName>
        <fullName evidence="2">Uncharacterized protein</fullName>
    </submittedName>
</protein>
<evidence type="ECO:0000313" key="3">
    <source>
        <dbReference type="Proteomes" id="UP001152798"/>
    </source>
</evidence>
<organism evidence="2 3">
    <name type="scientific">Nezara viridula</name>
    <name type="common">Southern green stink bug</name>
    <name type="synonym">Cimex viridulus</name>
    <dbReference type="NCBI Taxonomy" id="85310"/>
    <lineage>
        <taxon>Eukaryota</taxon>
        <taxon>Metazoa</taxon>
        <taxon>Ecdysozoa</taxon>
        <taxon>Arthropoda</taxon>
        <taxon>Hexapoda</taxon>
        <taxon>Insecta</taxon>
        <taxon>Pterygota</taxon>
        <taxon>Neoptera</taxon>
        <taxon>Paraneoptera</taxon>
        <taxon>Hemiptera</taxon>
        <taxon>Heteroptera</taxon>
        <taxon>Panheteroptera</taxon>
        <taxon>Pentatomomorpha</taxon>
        <taxon>Pentatomoidea</taxon>
        <taxon>Pentatomidae</taxon>
        <taxon>Pentatominae</taxon>
        <taxon>Nezara</taxon>
    </lineage>
</organism>
<dbReference type="AlphaFoldDB" id="A0A9P0MG61"/>
<dbReference type="Proteomes" id="UP001152798">
    <property type="component" value="Chromosome 3"/>
</dbReference>
<keyword evidence="1" id="KW-0472">Membrane</keyword>
<gene>
    <name evidence="2" type="ORF">NEZAVI_LOCUS7270</name>
</gene>
<sequence>MITEATMAPFAGIRHSGVMAINMVFQAAMVSVAFAAFLTNMNLLARLCRVPPRSEVEGGGRIFCRIPGTCVSSAALPRASLKRNRKGWGSPLNILLGGVQTSTPTSPSFLLLQLCHVPPSEESKGVGFVPPTSSLEKLLIYLHEALRNYVNVTKPAASNDSNKSSYVGISSVTAKGEFFCIDCRGYCTLQARCPDHPEILKHPGLEASLIPAERPLFPNYKH</sequence>
<keyword evidence="3" id="KW-1185">Reference proteome</keyword>
<proteinExistence type="predicted"/>
<evidence type="ECO:0000313" key="2">
    <source>
        <dbReference type="EMBL" id="CAH1397448.1"/>
    </source>
</evidence>
<keyword evidence="1" id="KW-0812">Transmembrane</keyword>